<dbReference type="GO" id="GO:0017025">
    <property type="term" value="F:TBP-class protein binding"/>
    <property type="evidence" value="ECO:0007669"/>
    <property type="project" value="InterPro"/>
</dbReference>
<evidence type="ECO:0000313" key="4">
    <source>
        <dbReference type="RefSeq" id="XP_033579178.1"/>
    </source>
</evidence>
<dbReference type="AlphaFoldDB" id="A0A6A6YW48"/>
<name>A0A6A6YW48_9PEZI</name>
<dbReference type="Proteomes" id="UP000504636">
    <property type="component" value="Unplaced"/>
</dbReference>
<dbReference type="RefSeq" id="XP_033579178.1">
    <property type="nucleotide sequence ID" value="XM_033725250.1"/>
</dbReference>
<proteinExistence type="predicted"/>
<dbReference type="EMBL" id="MU003697">
    <property type="protein sequence ID" value="KAF2812214.1"/>
    <property type="molecule type" value="Genomic_DNA"/>
</dbReference>
<dbReference type="GeneID" id="54466143"/>
<reference evidence="4" key="2">
    <citation type="submission" date="2020-04" db="EMBL/GenBank/DDBJ databases">
        <authorList>
            <consortium name="NCBI Genome Project"/>
        </authorList>
    </citation>
    <scope>NUCLEOTIDE SEQUENCE</scope>
    <source>
        <strain evidence="4">CBS 304.34</strain>
    </source>
</reference>
<feature type="region of interest" description="Disordered" evidence="1">
    <location>
        <begin position="176"/>
        <end position="204"/>
    </location>
</feature>
<dbReference type="GO" id="GO:0016887">
    <property type="term" value="F:ATP hydrolysis activity"/>
    <property type="evidence" value="ECO:0007669"/>
    <property type="project" value="InterPro"/>
</dbReference>
<dbReference type="PANTHER" id="PTHR36498:SF1">
    <property type="entry name" value="TATA-BINDING PROTEIN-ASSOCIATED FACTOR 172"/>
    <property type="match status" value="1"/>
</dbReference>
<keyword evidence="3" id="KW-1185">Reference proteome</keyword>
<reference evidence="2 4" key="1">
    <citation type="journal article" date="2020" name="Stud. Mycol.">
        <title>101 Dothideomycetes genomes: a test case for predicting lifestyles and emergence of pathogens.</title>
        <authorList>
            <person name="Haridas S."/>
            <person name="Albert R."/>
            <person name="Binder M."/>
            <person name="Bloem J."/>
            <person name="Labutti K."/>
            <person name="Salamov A."/>
            <person name="Andreopoulos B."/>
            <person name="Baker S."/>
            <person name="Barry K."/>
            <person name="Bills G."/>
            <person name="Bluhm B."/>
            <person name="Cannon C."/>
            <person name="Castanera R."/>
            <person name="Culley D."/>
            <person name="Daum C."/>
            <person name="Ezra D."/>
            <person name="Gonzalez J."/>
            <person name="Henrissat B."/>
            <person name="Kuo A."/>
            <person name="Liang C."/>
            <person name="Lipzen A."/>
            <person name="Lutzoni F."/>
            <person name="Magnuson J."/>
            <person name="Mondo S."/>
            <person name="Nolan M."/>
            <person name="Ohm R."/>
            <person name="Pangilinan J."/>
            <person name="Park H.-J."/>
            <person name="Ramirez L."/>
            <person name="Alfaro M."/>
            <person name="Sun H."/>
            <person name="Tritt A."/>
            <person name="Yoshinaga Y."/>
            <person name="Zwiers L.-H."/>
            <person name="Turgeon B."/>
            <person name="Goodwin S."/>
            <person name="Spatafora J."/>
            <person name="Crous P."/>
            <person name="Grigoriev I."/>
        </authorList>
    </citation>
    <scope>NUCLEOTIDE SEQUENCE</scope>
    <source>
        <strain evidence="2 4">CBS 304.34</strain>
    </source>
</reference>
<dbReference type="InterPro" id="IPR044972">
    <property type="entry name" value="Mot1"/>
</dbReference>
<protein>
    <submittedName>
        <fullName evidence="2 4">Uncharacterized protein</fullName>
    </submittedName>
</protein>
<organism evidence="2">
    <name type="scientific">Mytilinidion resinicola</name>
    <dbReference type="NCBI Taxonomy" id="574789"/>
    <lineage>
        <taxon>Eukaryota</taxon>
        <taxon>Fungi</taxon>
        <taxon>Dikarya</taxon>
        <taxon>Ascomycota</taxon>
        <taxon>Pezizomycotina</taxon>
        <taxon>Dothideomycetes</taxon>
        <taxon>Pleosporomycetidae</taxon>
        <taxon>Mytilinidiales</taxon>
        <taxon>Mytilinidiaceae</taxon>
        <taxon>Mytilinidion</taxon>
    </lineage>
</organism>
<evidence type="ECO:0000313" key="3">
    <source>
        <dbReference type="Proteomes" id="UP000504636"/>
    </source>
</evidence>
<evidence type="ECO:0000256" key="1">
    <source>
        <dbReference type="SAM" id="MobiDB-lite"/>
    </source>
</evidence>
<reference evidence="4" key="3">
    <citation type="submission" date="2025-04" db="UniProtKB">
        <authorList>
            <consortium name="RefSeq"/>
        </authorList>
    </citation>
    <scope>IDENTIFICATION</scope>
    <source>
        <strain evidence="4">CBS 304.34</strain>
    </source>
</reference>
<evidence type="ECO:0000313" key="2">
    <source>
        <dbReference type="EMBL" id="KAF2812214.1"/>
    </source>
</evidence>
<sequence>MGAFLVLDPHFRVNTSDLRPAPRSGAGCQSSVDICRWRLDGCYGEAVDRRAERLSCSNRPYAISGPERQRTWHDRQLRTNAFHRDDWRISGIVAAHQILWPPYISSNQFCKRFRSPQAKTGSIVLISNTAADQLADLRKQRHEELFHLLTRVVSYLKSRNWETRIASAKAIGGIVSHAGKSDPDADDDVKPESNGHVKDDQYGTGSSIKAEIGAGLPVSSLPVLPLGIDTTL</sequence>
<dbReference type="GO" id="GO:0003677">
    <property type="term" value="F:DNA binding"/>
    <property type="evidence" value="ECO:0007669"/>
    <property type="project" value="InterPro"/>
</dbReference>
<accession>A0A6A6YW48</accession>
<gene>
    <name evidence="2 4" type="ORF">BDZ99DRAFT_518068</name>
</gene>
<dbReference type="PANTHER" id="PTHR36498">
    <property type="entry name" value="TATA-BINDING PROTEIN-ASSOCIATED FACTOR 172"/>
    <property type="match status" value="1"/>
</dbReference>
<dbReference type="OrthoDB" id="10252227at2759"/>
<feature type="compositionally biased region" description="Basic and acidic residues" evidence="1">
    <location>
        <begin position="179"/>
        <end position="201"/>
    </location>
</feature>